<dbReference type="RefSeq" id="WP_006191097.1">
    <property type="nucleotide sequence ID" value="NC_015437.1"/>
</dbReference>
<sequence length="208" mass="24088">MKLEEYLQELEKVELLAPEEEQSLWQAFKERGERAARQRLIESYQPLVFKTALPWRMSESIMDIIQEGTVGLIEAAENFDWKRGVAFSLFAVHRIRGRMLNFLQKEGSRDVTCMDAPRADGRAPWELLPDTTPSVAEQAELGFMTRELHRALARLPQKERVVLESVYLKSETIPKIADVLDVSASHIYRLQKSGIRRVRGMLSRLMRF</sequence>
<evidence type="ECO:0000256" key="5">
    <source>
        <dbReference type="ARBA" id="ARBA00023163"/>
    </source>
</evidence>
<dbReference type="PROSITE" id="PS00715">
    <property type="entry name" value="SIGMA70_1"/>
    <property type="match status" value="1"/>
</dbReference>
<dbReference type="Proteomes" id="UP000011124">
    <property type="component" value="Chromosome"/>
</dbReference>
<keyword evidence="5" id="KW-0804">Transcription</keyword>
<keyword evidence="10" id="KW-1185">Reference proteome</keyword>
<feature type="domain" description="RNA polymerase sigma-70" evidence="6">
    <location>
        <begin position="63"/>
        <end position="76"/>
    </location>
</feature>
<reference evidence="7 10" key="2">
    <citation type="submission" date="2011-04" db="EMBL/GenBank/DDBJ databases">
        <title>The complete genome of Selenomonas sputigena DSM 20758.</title>
        <authorList>
            <consortium name="US DOE Joint Genome Institute (JGI-PGF)"/>
            <person name="Lucas S."/>
            <person name="Copeland A."/>
            <person name="Lapidus A."/>
            <person name="Bruce D."/>
            <person name="Goodwin L."/>
            <person name="Pitluck S."/>
            <person name="Peters L."/>
            <person name="Kyrpides N."/>
            <person name="Mavromatis K."/>
            <person name="Ivanova N."/>
            <person name="Ovchinnikova G."/>
            <person name="Teshima H."/>
            <person name="Detter J.C."/>
            <person name="Tapia R."/>
            <person name="Han C."/>
            <person name="Land M."/>
            <person name="Hauser L."/>
            <person name="Markowitz V."/>
            <person name="Cheng J.-F."/>
            <person name="Hugenholtz P."/>
            <person name="Woyke T."/>
            <person name="Wu D."/>
            <person name="Gronow S."/>
            <person name="Wellnitz S."/>
            <person name="Schneider S."/>
            <person name="Klenk H.-P."/>
            <person name="Eisen J.A."/>
        </authorList>
    </citation>
    <scope>NUCLEOTIDE SEQUENCE [LARGE SCALE GENOMIC DNA]</scope>
    <source>
        <strain evidence="7">ATCC 35185</strain>
        <strain evidence="10">ATCC 35185 / DSM 20758 / VPI D19B-28</strain>
    </source>
</reference>
<dbReference type="OrthoDB" id="2111981at2"/>
<evidence type="ECO:0000313" key="7">
    <source>
        <dbReference type="EMBL" id="AEC00760.1"/>
    </source>
</evidence>
<dbReference type="PANTHER" id="PTHR30376">
    <property type="entry name" value="SIGMA FACTOR RPOH HEAT SHOCK RELATED"/>
    <property type="match status" value="1"/>
</dbReference>
<evidence type="ECO:0000313" key="10">
    <source>
        <dbReference type="Proteomes" id="UP000011124"/>
    </source>
</evidence>
<keyword evidence="4" id="KW-0238">DNA-binding</keyword>
<dbReference type="InterPro" id="IPR013325">
    <property type="entry name" value="RNA_pol_sigma_r2"/>
</dbReference>
<name>C9LSC1_SELS3</name>
<dbReference type="Gene3D" id="1.20.140.160">
    <property type="match status" value="1"/>
</dbReference>
<dbReference type="PRINTS" id="PR00046">
    <property type="entry name" value="SIGMA70FCT"/>
</dbReference>
<evidence type="ECO:0000259" key="6">
    <source>
        <dbReference type="PROSITE" id="PS00715"/>
    </source>
</evidence>
<proteinExistence type="inferred from homology"/>
<dbReference type="Pfam" id="PF04545">
    <property type="entry name" value="Sigma70_r4"/>
    <property type="match status" value="1"/>
</dbReference>
<evidence type="ECO:0000256" key="3">
    <source>
        <dbReference type="ARBA" id="ARBA00023082"/>
    </source>
</evidence>
<dbReference type="KEGG" id="ssg:Selsp_1805"/>
<dbReference type="EMBL" id="ACKP02000010">
    <property type="protein sequence ID" value="EEX78161.1"/>
    <property type="molecule type" value="Genomic_DNA"/>
</dbReference>
<dbReference type="GO" id="GO:0006352">
    <property type="term" value="P:DNA-templated transcription initiation"/>
    <property type="evidence" value="ECO:0007669"/>
    <property type="project" value="InterPro"/>
</dbReference>
<dbReference type="SUPFAM" id="SSF88946">
    <property type="entry name" value="Sigma2 domain of RNA polymerase sigma factors"/>
    <property type="match status" value="1"/>
</dbReference>
<dbReference type="EMBL" id="CP002637">
    <property type="protein sequence ID" value="AEC00760.1"/>
    <property type="molecule type" value="Genomic_DNA"/>
</dbReference>
<keyword evidence="3" id="KW-0731">Sigma factor</keyword>
<dbReference type="InterPro" id="IPR000943">
    <property type="entry name" value="RNA_pol_sigma70"/>
</dbReference>
<dbReference type="Proteomes" id="UP000003505">
    <property type="component" value="Unassembled WGS sequence"/>
</dbReference>
<dbReference type="InterPro" id="IPR013324">
    <property type="entry name" value="RNA_pol_sigma_r3/r4-like"/>
</dbReference>
<dbReference type="InterPro" id="IPR014284">
    <property type="entry name" value="RNA_pol_sigma-70_dom"/>
</dbReference>
<evidence type="ECO:0000313" key="8">
    <source>
        <dbReference type="EMBL" id="EEX78161.1"/>
    </source>
</evidence>
<dbReference type="eggNOG" id="COG1191">
    <property type="taxonomic scope" value="Bacteria"/>
</dbReference>
<evidence type="ECO:0000256" key="1">
    <source>
        <dbReference type="ARBA" id="ARBA00007788"/>
    </source>
</evidence>
<dbReference type="InterPro" id="IPR007630">
    <property type="entry name" value="RNA_pol_sigma70_r4"/>
</dbReference>
<protein>
    <submittedName>
        <fullName evidence="7">RNA polymerase, sigma 28 subunit, FliA/WhiG subfamily</fullName>
    </submittedName>
    <submittedName>
        <fullName evidence="8">Sigma-70 region 2</fullName>
    </submittedName>
</protein>
<dbReference type="Gene3D" id="1.10.1740.10">
    <property type="match status" value="1"/>
</dbReference>
<dbReference type="HOGENOM" id="CLU_014793_8_3_9"/>
<dbReference type="InterPro" id="IPR007627">
    <property type="entry name" value="RNA_pol_sigma70_r2"/>
</dbReference>
<dbReference type="AlphaFoldDB" id="C9LSC1"/>
<comment type="similarity">
    <text evidence="1">Belongs to the sigma-70 factor family.</text>
</comment>
<dbReference type="Pfam" id="PF04542">
    <property type="entry name" value="Sigma70_r2"/>
    <property type="match status" value="1"/>
</dbReference>
<dbReference type="InterPro" id="IPR050813">
    <property type="entry name" value="Sigma-70_Factor"/>
</dbReference>
<dbReference type="SUPFAM" id="SSF88659">
    <property type="entry name" value="Sigma3 and sigma4 domains of RNA polymerase sigma factors"/>
    <property type="match status" value="1"/>
</dbReference>
<dbReference type="NCBIfam" id="TIGR02937">
    <property type="entry name" value="sigma70-ECF"/>
    <property type="match status" value="1"/>
</dbReference>
<reference evidence="8 9" key="1">
    <citation type="submission" date="2009-09" db="EMBL/GenBank/DDBJ databases">
        <authorList>
            <person name="Weinstock G."/>
            <person name="Sodergren E."/>
            <person name="Clifton S."/>
            <person name="Fulton L."/>
            <person name="Fulton B."/>
            <person name="Courtney L."/>
            <person name="Fronick C."/>
            <person name="Harrison M."/>
            <person name="Strong C."/>
            <person name="Farmer C."/>
            <person name="Delahaunty K."/>
            <person name="Markovic C."/>
            <person name="Hall O."/>
            <person name="Minx P."/>
            <person name="Tomlinson C."/>
            <person name="Mitreva M."/>
            <person name="Nelson J."/>
            <person name="Hou S."/>
            <person name="Wollam A."/>
            <person name="Pepin K.H."/>
            <person name="Johnson M."/>
            <person name="Bhonagiri V."/>
            <person name="Nash W.E."/>
            <person name="Warren W."/>
            <person name="Chinwalla A."/>
            <person name="Mardis E.R."/>
            <person name="Wilson R.K."/>
        </authorList>
    </citation>
    <scope>NUCLEOTIDE SEQUENCE [LARGE SCALE GENOMIC DNA]</scope>
    <source>
        <strain evidence="8">ATCC 35185</strain>
        <strain evidence="9">ATCC 35185 / DSM 20758 / VPI D19B-28</strain>
    </source>
</reference>
<evidence type="ECO:0000256" key="4">
    <source>
        <dbReference type="ARBA" id="ARBA00023125"/>
    </source>
</evidence>
<dbReference type="GO" id="GO:0016987">
    <property type="term" value="F:sigma factor activity"/>
    <property type="evidence" value="ECO:0007669"/>
    <property type="project" value="UniProtKB-KW"/>
</dbReference>
<dbReference type="GO" id="GO:0003677">
    <property type="term" value="F:DNA binding"/>
    <property type="evidence" value="ECO:0007669"/>
    <property type="project" value="UniProtKB-KW"/>
</dbReference>
<dbReference type="PANTHER" id="PTHR30376:SF3">
    <property type="entry name" value="RNA POLYMERASE SIGMA FACTOR RPOH"/>
    <property type="match status" value="1"/>
</dbReference>
<dbReference type="STRING" id="546271.Selsp_1805"/>
<evidence type="ECO:0000313" key="9">
    <source>
        <dbReference type="Proteomes" id="UP000003505"/>
    </source>
</evidence>
<keyword evidence="2" id="KW-0805">Transcription regulation</keyword>
<accession>C9LSC1</accession>
<organism evidence="8 9">
    <name type="scientific">Selenomonas sputigena (strain ATCC 35185 / DSM 20758 / CCUG 44933 / VPI D19B-28)</name>
    <dbReference type="NCBI Taxonomy" id="546271"/>
    <lineage>
        <taxon>Bacteria</taxon>
        <taxon>Bacillati</taxon>
        <taxon>Bacillota</taxon>
        <taxon>Negativicutes</taxon>
        <taxon>Selenomonadales</taxon>
        <taxon>Selenomonadaceae</taxon>
        <taxon>Selenomonas</taxon>
    </lineage>
</organism>
<gene>
    <name evidence="7" type="ordered locus">Selsp_1805</name>
    <name evidence="8" type="ORF">SELSPUOL_00345</name>
</gene>
<evidence type="ECO:0000256" key="2">
    <source>
        <dbReference type="ARBA" id="ARBA00023015"/>
    </source>
</evidence>